<keyword evidence="2" id="KW-1185">Reference proteome</keyword>
<reference evidence="1 2" key="1">
    <citation type="submission" date="2016-10" db="EMBL/GenBank/DDBJ databases">
        <authorList>
            <person name="de Groot N.N."/>
        </authorList>
    </citation>
    <scope>NUCLEOTIDE SEQUENCE [LARGE SCALE GENOMIC DNA]</scope>
    <source>
        <strain evidence="1 2">DSM 44945</strain>
    </source>
</reference>
<dbReference type="AlphaFoldDB" id="A0A1I2MJW1"/>
<gene>
    <name evidence="1" type="ORF">SAMN04488025_108118</name>
</gene>
<evidence type="ECO:0000313" key="2">
    <source>
        <dbReference type="Proteomes" id="UP000198661"/>
    </source>
</evidence>
<proteinExistence type="predicted"/>
<evidence type="ECO:0000313" key="1">
    <source>
        <dbReference type="EMBL" id="SFF91732.1"/>
    </source>
</evidence>
<name>A0A1I2MJW1_9BACL</name>
<dbReference type="Proteomes" id="UP000198661">
    <property type="component" value="Unassembled WGS sequence"/>
</dbReference>
<dbReference type="EMBL" id="FOOK01000008">
    <property type="protein sequence ID" value="SFF91732.1"/>
    <property type="molecule type" value="Genomic_DNA"/>
</dbReference>
<organism evidence="1 2">
    <name type="scientific">Planifilum fulgidum</name>
    <dbReference type="NCBI Taxonomy" id="201973"/>
    <lineage>
        <taxon>Bacteria</taxon>
        <taxon>Bacillati</taxon>
        <taxon>Bacillota</taxon>
        <taxon>Bacilli</taxon>
        <taxon>Bacillales</taxon>
        <taxon>Thermoactinomycetaceae</taxon>
        <taxon>Planifilum</taxon>
    </lineage>
</organism>
<sequence>MKGREGERNIPSFPPVFFMTTRAIAALLRLWAMIFIPAHASGPMFRWLQKALVIQQLIHLFQLGRQRTKRFWQDRIPKRQLVLPQIQHFHHPEGFAGAGHEFLIFWREQIEYQEILSPFDYLFCIHSAQQSTPNPLPRPVFRPLLQSPPTGGGRTILSRHVRPGTTCFQHVKNSVQGFSRIGGRTSGSRFGFGKQGFNNSVRLSAHVSYSCFHFTLIDHIFEIACTASASPIRERAGIGRLYPGEFFRKMKKIFMYRKTPRICQNRLNE</sequence>
<protein>
    <submittedName>
        <fullName evidence="1">Uncharacterized protein</fullName>
    </submittedName>
</protein>
<accession>A0A1I2MJW1</accession>